<protein>
    <submittedName>
        <fullName evidence="7">MrkD</fullName>
    </submittedName>
</protein>
<keyword evidence="7" id="KW-0614">Plasmid</keyword>
<feature type="signal peptide" evidence="4">
    <location>
        <begin position="1"/>
        <end position="23"/>
    </location>
</feature>
<dbReference type="PANTHER" id="PTHR33420">
    <property type="entry name" value="FIMBRIAL SUBUNIT ELFA-RELATED"/>
    <property type="match status" value="1"/>
</dbReference>
<evidence type="ECO:0000256" key="4">
    <source>
        <dbReference type="SAM" id="SignalP"/>
    </source>
</evidence>
<reference evidence="7" key="1">
    <citation type="submission" date="2018-05" db="EMBL/GenBank/DDBJ databases">
        <title>Complete Sequences of Plasmids Bearing rmtG 16S rRNA Methyltransferase Gene in Enterobacter hormaechei in Brazil.</title>
        <authorList>
            <person name="Martins E.R."/>
            <person name="Bueno M.F.C."/>
            <person name="Francisco G.R."/>
            <person name="Casella T."/>
            <person name="Garcia D.O."/>
            <person name="de Vasconcelos A.T.R."/>
            <person name="de Almeida L.G."/>
            <person name="Gerber A.L."/>
            <person name="Nogueira M.C.L."/>
        </authorList>
    </citation>
    <scope>NUCLEOTIDE SEQUENCE</scope>
    <source>
        <strain evidence="7">Ec13</strain>
        <plasmid evidence="7">pEc13</plasmid>
    </source>
</reference>
<dbReference type="InterPro" id="IPR050263">
    <property type="entry name" value="Bact_Fimbrial_Adh_Pro"/>
</dbReference>
<feature type="chain" id="PRO_5019266293" evidence="4">
    <location>
        <begin position="24"/>
        <end position="332"/>
    </location>
</feature>
<keyword evidence="4" id="KW-0732">Signal</keyword>
<dbReference type="PANTHER" id="PTHR33420:SF14">
    <property type="entry name" value="TYPE 1 FIMBRIN D-MANNOSE SPECIFIC ADHESIN"/>
    <property type="match status" value="1"/>
</dbReference>
<evidence type="ECO:0000256" key="2">
    <source>
        <dbReference type="ARBA" id="ARBA00006671"/>
    </source>
</evidence>
<dbReference type="AlphaFoldDB" id="A0A3S7QGU5"/>
<evidence type="ECO:0000259" key="6">
    <source>
        <dbReference type="Pfam" id="PF22003"/>
    </source>
</evidence>
<dbReference type="GO" id="GO:0043709">
    <property type="term" value="P:cell adhesion involved in single-species biofilm formation"/>
    <property type="evidence" value="ECO:0007669"/>
    <property type="project" value="TreeGrafter"/>
</dbReference>
<dbReference type="RefSeq" id="WP_086581650.1">
    <property type="nucleotide sequence ID" value="NZ_MH325469.1"/>
</dbReference>
<evidence type="ECO:0000256" key="3">
    <source>
        <dbReference type="ARBA" id="ARBA00023263"/>
    </source>
</evidence>
<dbReference type="InterPro" id="IPR000259">
    <property type="entry name" value="Adhesion_dom_fimbrial"/>
</dbReference>
<proteinExistence type="inferred from homology"/>
<name>A0A3S7QGU5_9ENTR</name>
<accession>A0A3S7QGU5</accession>
<sequence>MSLRKLLTLFIVLMALGTTSSWASCTRLSSPTVMLDMVVGRVVVPSDLPVGSVILTRDWTMRAPGGASYSCTSGTNRFAAKIVSPGATDLGNKIYSTNVPGIGMRFSRGGETVNIVYPDVFSSRAYYTTNYYSLEGSRFTLEIIKTAATTGSGTLAAGKYTSYDWESGDNPILETYLSANAITVVSPSCSVLSGKNMNVDVGSIRRTDLKGVGTTAGGKDFNIDLQCSGGLSETGYTNISTSFSGTLATSTTATMGALLNEKAGSGMAKGIGIQVLKDGSPLQFNKKYTVVRLNNQETRYITIPLHARFYQYGPTTSTGEVESHMIFNLTYD</sequence>
<dbReference type="SUPFAM" id="SSF49401">
    <property type="entry name" value="Bacterial adhesins"/>
    <property type="match status" value="1"/>
</dbReference>
<dbReference type="InterPro" id="IPR054160">
    <property type="entry name" value="MrkD_recept-bd"/>
</dbReference>
<feature type="domain" description="Fimbrial-type adhesion" evidence="5">
    <location>
        <begin position="183"/>
        <end position="332"/>
    </location>
</feature>
<gene>
    <name evidence="7" type="primary">mrkD</name>
</gene>
<comment type="subcellular location">
    <subcellularLocation>
        <location evidence="1">Fimbrium</location>
    </subcellularLocation>
</comment>
<dbReference type="Gene3D" id="2.60.40.3310">
    <property type="match status" value="1"/>
</dbReference>
<evidence type="ECO:0000259" key="5">
    <source>
        <dbReference type="Pfam" id="PF00419"/>
    </source>
</evidence>
<dbReference type="Gene3D" id="2.60.40.1090">
    <property type="entry name" value="Fimbrial-type adhesion domain"/>
    <property type="match status" value="1"/>
</dbReference>
<dbReference type="Pfam" id="PF22003">
    <property type="entry name" value="MrkDrd"/>
    <property type="match status" value="1"/>
</dbReference>
<comment type="similarity">
    <text evidence="2">Belongs to the fimbrial protein family.</text>
</comment>
<evidence type="ECO:0000256" key="1">
    <source>
        <dbReference type="ARBA" id="ARBA00004561"/>
    </source>
</evidence>
<dbReference type="PROSITE" id="PS51257">
    <property type="entry name" value="PROKAR_LIPOPROTEIN"/>
    <property type="match status" value="1"/>
</dbReference>
<dbReference type="EMBL" id="MH325469">
    <property type="protein sequence ID" value="AXJ99707.1"/>
    <property type="molecule type" value="Genomic_DNA"/>
</dbReference>
<dbReference type="Pfam" id="PF00419">
    <property type="entry name" value="Fimbrial"/>
    <property type="match status" value="1"/>
</dbReference>
<keyword evidence="3" id="KW-0281">Fimbrium</keyword>
<dbReference type="InterPro" id="IPR036937">
    <property type="entry name" value="Adhesion_dom_fimbrial_sf"/>
</dbReference>
<dbReference type="InterPro" id="IPR008966">
    <property type="entry name" value="Adhesion_dom_sf"/>
</dbReference>
<feature type="domain" description="MrkD-like receptor binding" evidence="6">
    <location>
        <begin position="35"/>
        <end position="180"/>
    </location>
</feature>
<geneLocation type="plasmid" evidence="7">
    <name>pEc13</name>
</geneLocation>
<organism evidence="7">
    <name type="scientific">Enterobacter hormaechei</name>
    <dbReference type="NCBI Taxonomy" id="158836"/>
    <lineage>
        <taxon>Bacteria</taxon>
        <taxon>Pseudomonadati</taxon>
        <taxon>Pseudomonadota</taxon>
        <taxon>Gammaproteobacteria</taxon>
        <taxon>Enterobacterales</taxon>
        <taxon>Enterobacteriaceae</taxon>
        <taxon>Enterobacter</taxon>
        <taxon>Enterobacter cloacae complex</taxon>
    </lineage>
</organism>
<dbReference type="GO" id="GO:0009289">
    <property type="term" value="C:pilus"/>
    <property type="evidence" value="ECO:0007669"/>
    <property type="project" value="UniProtKB-SubCell"/>
</dbReference>
<evidence type="ECO:0000313" key="7">
    <source>
        <dbReference type="EMBL" id="AXJ99707.1"/>
    </source>
</evidence>